<evidence type="ECO:0000256" key="3">
    <source>
        <dbReference type="ARBA" id="ARBA00023125"/>
    </source>
</evidence>
<dbReference type="GO" id="GO:0003677">
    <property type="term" value="F:DNA binding"/>
    <property type="evidence" value="ECO:0007669"/>
    <property type="project" value="UniProtKB-KW"/>
</dbReference>
<accession>A0A4Q9DI95</accession>
<keyword evidence="7" id="KW-1185">Reference proteome</keyword>
<dbReference type="AlphaFoldDB" id="A0A4Q9DI95"/>
<evidence type="ECO:0000256" key="2">
    <source>
        <dbReference type="ARBA" id="ARBA00023015"/>
    </source>
</evidence>
<dbReference type="PROSITE" id="PS50931">
    <property type="entry name" value="HTH_LYSR"/>
    <property type="match status" value="1"/>
</dbReference>
<protein>
    <submittedName>
        <fullName evidence="6">LysR family transcriptional regulator</fullName>
    </submittedName>
</protein>
<keyword evidence="3" id="KW-0238">DNA-binding</keyword>
<proteinExistence type="inferred from homology"/>
<dbReference type="GO" id="GO:0032993">
    <property type="term" value="C:protein-DNA complex"/>
    <property type="evidence" value="ECO:0007669"/>
    <property type="project" value="TreeGrafter"/>
</dbReference>
<evidence type="ECO:0000313" key="7">
    <source>
        <dbReference type="Proteomes" id="UP000293142"/>
    </source>
</evidence>
<dbReference type="Gene3D" id="1.10.10.10">
    <property type="entry name" value="Winged helix-like DNA-binding domain superfamily/Winged helix DNA-binding domain"/>
    <property type="match status" value="1"/>
</dbReference>
<evidence type="ECO:0000256" key="1">
    <source>
        <dbReference type="ARBA" id="ARBA00009437"/>
    </source>
</evidence>
<organism evidence="6 7">
    <name type="scientific">Paenibacillus thalictri</name>
    <dbReference type="NCBI Taxonomy" id="2527873"/>
    <lineage>
        <taxon>Bacteria</taxon>
        <taxon>Bacillati</taxon>
        <taxon>Bacillota</taxon>
        <taxon>Bacilli</taxon>
        <taxon>Bacillales</taxon>
        <taxon>Paenibacillaceae</taxon>
        <taxon>Paenibacillus</taxon>
    </lineage>
</organism>
<comment type="caution">
    <text evidence="6">The sequence shown here is derived from an EMBL/GenBank/DDBJ whole genome shotgun (WGS) entry which is preliminary data.</text>
</comment>
<keyword evidence="2" id="KW-0805">Transcription regulation</keyword>
<dbReference type="GO" id="GO:0003700">
    <property type="term" value="F:DNA-binding transcription factor activity"/>
    <property type="evidence" value="ECO:0007669"/>
    <property type="project" value="InterPro"/>
</dbReference>
<sequence length="308" mass="35007">MQLRDIHYAVTVAHELSFSKAAQKLFISQPALSQCIRKLEQELETPLFIRENNAVRLTSAGELFVKDGSEIIRMSARLKQGIAHIANTREEKLRIGISPFYSKHYLPRIIPAFNRLYPSVSLDISEMHSAILEQLIMEDKVDFCMIPLPLDHKDIDYQPIYQEQILFAMPKNHVLYGRLTPALSSGMPFIDLKLVKHEPFVFLKPEQKFTSMGMRLCHEAGFTPNIIFETMNWDTVDALVANGMGMGFVPEILVGTSSQSEKPAYCRIMAENTTRSYVVAYKKGRELSAAANNFIYVAKNSFHNNEAE</sequence>
<dbReference type="PRINTS" id="PR00039">
    <property type="entry name" value="HTHLYSR"/>
</dbReference>
<dbReference type="Pfam" id="PF03466">
    <property type="entry name" value="LysR_substrate"/>
    <property type="match status" value="1"/>
</dbReference>
<dbReference type="RefSeq" id="WP_131017250.1">
    <property type="nucleotide sequence ID" value="NZ_SIRE01000026.1"/>
</dbReference>
<reference evidence="6 7" key="1">
    <citation type="submission" date="2019-02" db="EMBL/GenBank/DDBJ databases">
        <title>Paenibacillus sp. nov., isolated from surface-sterilized tissue of Thalictrum simplex L.</title>
        <authorList>
            <person name="Tuo L."/>
        </authorList>
    </citation>
    <scope>NUCLEOTIDE SEQUENCE [LARGE SCALE GENOMIC DNA]</scope>
    <source>
        <strain evidence="6 7">N2SHLJ1</strain>
    </source>
</reference>
<evidence type="ECO:0000256" key="4">
    <source>
        <dbReference type="ARBA" id="ARBA00023163"/>
    </source>
</evidence>
<evidence type="ECO:0000259" key="5">
    <source>
        <dbReference type="PROSITE" id="PS50931"/>
    </source>
</evidence>
<dbReference type="OrthoDB" id="9803735at2"/>
<dbReference type="SUPFAM" id="SSF53850">
    <property type="entry name" value="Periplasmic binding protein-like II"/>
    <property type="match status" value="1"/>
</dbReference>
<dbReference type="PANTHER" id="PTHR30346">
    <property type="entry name" value="TRANSCRIPTIONAL DUAL REGULATOR HCAR-RELATED"/>
    <property type="match status" value="1"/>
</dbReference>
<comment type="similarity">
    <text evidence="1">Belongs to the LysR transcriptional regulatory family.</text>
</comment>
<dbReference type="PANTHER" id="PTHR30346:SF28">
    <property type="entry name" value="HTH-TYPE TRANSCRIPTIONAL REGULATOR CYNR"/>
    <property type="match status" value="1"/>
</dbReference>
<dbReference type="InterPro" id="IPR036388">
    <property type="entry name" value="WH-like_DNA-bd_sf"/>
</dbReference>
<name>A0A4Q9DI95_9BACL</name>
<dbReference type="InterPro" id="IPR005119">
    <property type="entry name" value="LysR_subst-bd"/>
</dbReference>
<dbReference type="Proteomes" id="UP000293142">
    <property type="component" value="Unassembled WGS sequence"/>
</dbReference>
<gene>
    <name evidence="6" type="ORF">EYB31_30310</name>
</gene>
<keyword evidence="4" id="KW-0804">Transcription</keyword>
<dbReference type="SUPFAM" id="SSF46785">
    <property type="entry name" value="Winged helix' DNA-binding domain"/>
    <property type="match status" value="1"/>
</dbReference>
<dbReference type="Pfam" id="PF00126">
    <property type="entry name" value="HTH_1"/>
    <property type="match status" value="1"/>
</dbReference>
<dbReference type="CDD" id="cd05466">
    <property type="entry name" value="PBP2_LTTR_substrate"/>
    <property type="match status" value="1"/>
</dbReference>
<dbReference type="FunFam" id="1.10.10.10:FF:000001">
    <property type="entry name" value="LysR family transcriptional regulator"/>
    <property type="match status" value="1"/>
</dbReference>
<dbReference type="EMBL" id="SIRE01000026">
    <property type="protein sequence ID" value="TBL71385.1"/>
    <property type="molecule type" value="Genomic_DNA"/>
</dbReference>
<dbReference type="InterPro" id="IPR036390">
    <property type="entry name" value="WH_DNA-bd_sf"/>
</dbReference>
<evidence type="ECO:0000313" key="6">
    <source>
        <dbReference type="EMBL" id="TBL71385.1"/>
    </source>
</evidence>
<feature type="domain" description="HTH lysR-type" evidence="5">
    <location>
        <begin position="1"/>
        <end position="58"/>
    </location>
</feature>
<dbReference type="InterPro" id="IPR000847">
    <property type="entry name" value="LysR_HTH_N"/>
</dbReference>
<dbReference type="Gene3D" id="3.40.190.290">
    <property type="match status" value="1"/>
</dbReference>